<dbReference type="STRING" id="75743.A0A401PBM9"/>
<feature type="domain" description="Metallo-beta-lactamase" evidence="1">
    <location>
        <begin position="41"/>
        <end position="101"/>
    </location>
</feature>
<name>A0A401PBM9_SCYTO</name>
<dbReference type="Gene3D" id="3.60.15.10">
    <property type="entry name" value="Ribonuclease Z/Hydroxyacylglutathione hydrolase-like"/>
    <property type="match status" value="1"/>
</dbReference>
<dbReference type="InterPro" id="IPR001279">
    <property type="entry name" value="Metallo-B-lactamas"/>
</dbReference>
<dbReference type="OrthoDB" id="17458at2759"/>
<dbReference type="Proteomes" id="UP000288216">
    <property type="component" value="Unassembled WGS sequence"/>
</dbReference>
<comment type="caution">
    <text evidence="2">The sequence shown here is derived from an EMBL/GenBank/DDBJ whole genome shotgun (WGS) entry which is preliminary data.</text>
</comment>
<keyword evidence="3" id="KW-1185">Reference proteome</keyword>
<dbReference type="SUPFAM" id="SSF56281">
    <property type="entry name" value="Metallo-hydrolase/oxidoreductase"/>
    <property type="match status" value="1"/>
</dbReference>
<dbReference type="AlphaFoldDB" id="A0A401PBM9"/>
<reference evidence="2 3" key="1">
    <citation type="journal article" date="2018" name="Nat. Ecol. Evol.">
        <title>Shark genomes provide insights into elasmobranch evolution and the origin of vertebrates.</title>
        <authorList>
            <person name="Hara Y"/>
            <person name="Yamaguchi K"/>
            <person name="Onimaru K"/>
            <person name="Kadota M"/>
            <person name="Koyanagi M"/>
            <person name="Keeley SD"/>
            <person name="Tatsumi K"/>
            <person name="Tanaka K"/>
            <person name="Motone F"/>
            <person name="Kageyama Y"/>
            <person name="Nozu R"/>
            <person name="Adachi N"/>
            <person name="Nishimura O"/>
            <person name="Nakagawa R"/>
            <person name="Tanegashima C"/>
            <person name="Kiyatake I"/>
            <person name="Matsumoto R"/>
            <person name="Murakumo K"/>
            <person name="Nishida K"/>
            <person name="Terakita A"/>
            <person name="Kuratani S"/>
            <person name="Sato K"/>
            <person name="Hyodo S Kuraku.S."/>
        </authorList>
    </citation>
    <scope>NUCLEOTIDE SEQUENCE [LARGE SCALE GENOMIC DNA]</scope>
</reference>
<evidence type="ECO:0000313" key="3">
    <source>
        <dbReference type="Proteomes" id="UP000288216"/>
    </source>
</evidence>
<protein>
    <recommendedName>
        <fullName evidence="1">Metallo-beta-lactamase domain-containing protein</fullName>
    </recommendedName>
</protein>
<dbReference type="Pfam" id="PF00753">
    <property type="entry name" value="Lactamase_B"/>
    <property type="match status" value="1"/>
</dbReference>
<dbReference type="InterPro" id="IPR050855">
    <property type="entry name" value="NDM-1-like"/>
</dbReference>
<dbReference type="PANTHER" id="PTHR42951:SF4">
    <property type="entry name" value="ACYL-COENZYME A THIOESTERASE MBLAC2"/>
    <property type="match status" value="1"/>
</dbReference>
<accession>A0A401PBM9</accession>
<dbReference type="InterPro" id="IPR036866">
    <property type="entry name" value="RibonucZ/Hydroxyglut_hydro"/>
</dbReference>
<proteinExistence type="predicted"/>
<evidence type="ECO:0000259" key="1">
    <source>
        <dbReference type="Pfam" id="PF00753"/>
    </source>
</evidence>
<organism evidence="2 3">
    <name type="scientific">Scyliorhinus torazame</name>
    <name type="common">Cloudy catshark</name>
    <name type="synonym">Catulus torazame</name>
    <dbReference type="NCBI Taxonomy" id="75743"/>
    <lineage>
        <taxon>Eukaryota</taxon>
        <taxon>Metazoa</taxon>
        <taxon>Chordata</taxon>
        <taxon>Craniata</taxon>
        <taxon>Vertebrata</taxon>
        <taxon>Chondrichthyes</taxon>
        <taxon>Elasmobranchii</taxon>
        <taxon>Galeomorphii</taxon>
        <taxon>Galeoidea</taxon>
        <taxon>Carcharhiniformes</taxon>
        <taxon>Scyliorhinidae</taxon>
        <taxon>Scyliorhinus</taxon>
    </lineage>
</organism>
<gene>
    <name evidence="2" type="ORF">scyTo_0005702</name>
</gene>
<dbReference type="OMA" id="KRINIWL"/>
<sequence>MLFSPIVNNQEDADWDWFWWEEVSYGLYLIRERFFEPNKRANIWLVQGSLRDLVIDAGLGLRDLRSYLEATGLIGSKAVMAVATHIHFEHSGGLHHFDRVAVHRAEAKALMRGNNFETATWLYDSEITRTPQKGWRAKHYRVKAVQPSRILDHAFQNLFIQAGINRTQSEKSQNLESIYQSCDYYNSHSSLLMSYQFRLFVRYE</sequence>
<dbReference type="EMBL" id="BFAA01001818">
    <property type="protein sequence ID" value="GCB70527.1"/>
    <property type="molecule type" value="Genomic_DNA"/>
</dbReference>
<dbReference type="PANTHER" id="PTHR42951">
    <property type="entry name" value="METALLO-BETA-LACTAMASE DOMAIN-CONTAINING"/>
    <property type="match status" value="1"/>
</dbReference>
<evidence type="ECO:0000313" key="2">
    <source>
        <dbReference type="EMBL" id="GCB70527.1"/>
    </source>
</evidence>